<proteinExistence type="predicted"/>
<dbReference type="GO" id="GO:0003677">
    <property type="term" value="F:DNA binding"/>
    <property type="evidence" value="ECO:0007669"/>
    <property type="project" value="UniProtKB-KW"/>
</dbReference>
<accession>D1AHW0</accession>
<keyword evidence="2" id="KW-0238">DNA-binding</keyword>
<dbReference type="eggNOG" id="COG1846">
    <property type="taxonomic scope" value="Bacteria"/>
</dbReference>
<dbReference type="InterPro" id="IPR036388">
    <property type="entry name" value="WH-like_DNA-bd_sf"/>
</dbReference>
<evidence type="ECO:0000256" key="2">
    <source>
        <dbReference type="ARBA" id="ARBA00023125"/>
    </source>
</evidence>
<dbReference type="SMART" id="SM00347">
    <property type="entry name" value="HTH_MARR"/>
    <property type="match status" value="1"/>
</dbReference>
<gene>
    <name evidence="5" type="ordered locus">Sterm_1482</name>
</gene>
<dbReference type="AlphaFoldDB" id="D1AHW0"/>
<protein>
    <submittedName>
        <fullName evidence="5">Transcriptional regulator, MarR family</fullName>
    </submittedName>
</protein>
<evidence type="ECO:0000313" key="5">
    <source>
        <dbReference type="EMBL" id="ACZ08344.1"/>
    </source>
</evidence>
<dbReference type="PROSITE" id="PS50995">
    <property type="entry name" value="HTH_MARR_2"/>
    <property type="match status" value="1"/>
</dbReference>
<dbReference type="PANTHER" id="PTHR42756:SF1">
    <property type="entry name" value="TRANSCRIPTIONAL REPRESSOR OF EMRAB OPERON"/>
    <property type="match status" value="1"/>
</dbReference>
<dbReference type="GO" id="GO:0003700">
    <property type="term" value="F:DNA-binding transcription factor activity"/>
    <property type="evidence" value="ECO:0007669"/>
    <property type="project" value="InterPro"/>
</dbReference>
<reference evidence="6" key="1">
    <citation type="submission" date="2009-09" db="EMBL/GenBank/DDBJ databases">
        <title>The complete chromosome of Sebaldella termitidis ATCC 33386.</title>
        <authorList>
            <consortium name="US DOE Joint Genome Institute (JGI-PGF)"/>
            <person name="Lucas S."/>
            <person name="Copeland A."/>
            <person name="Lapidus A."/>
            <person name="Glavina del Rio T."/>
            <person name="Dalin E."/>
            <person name="Tice H."/>
            <person name="Bruce D."/>
            <person name="Goodwin L."/>
            <person name="Pitluck S."/>
            <person name="Kyrpides N."/>
            <person name="Mavromatis K."/>
            <person name="Ivanova N."/>
            <person name="Mikhailova N."/>
            <person name="Sims D."/>
            <person name="Meincke L."/>
            <person name="Brettin T."/>
            <person name="Detter J.C."/>
            <person name="Han C."/>
            <person name="Larimer F."/>
            <person name="Land M."/>
            <person name="Hauser L."/>
            <person name="Markowitz V."/>
            <person name="Cheng J.F."/>
            <person name="Hugenholtz P."/>
            <person name="Woyke T."/>
            <person name="Wu D."/>
            <person name="Eisen J.A."/>
        </authorList>
    </citation>
    <scope>NUCLEOTIDE SEQUENCE [LARGE SCALE GENOMIC DNA]</scope>
    <source>
        <strain evidence="6">ATCC 33386 / NCTC 11300</strain>
    </source>
</reference>
<dbReference type="PRINTS" id="PR00598">
    <property type="entry name" value="HTHMARR"/>
</dbReference>
<keyword evidence="3" id="KW-0804">Transcription</keyword>
<evidence type="ECO:0000256" key="3">
    <source>
        <dbReference type="ARBA" id="ARBA00023163"/>
    </source>
</evidence>
<dbReference type="InterPro" id="IPR000835">
    <property type="entry name" value="HTH_MarR-typ"/>
</dbReference>
<evidence type="ECO:0000313" key="6">
    <source>
        <dbReference type="Proteomes" id="UP000000845"/>
    </source>
</evidence>
<name>D1AHW0_SEBTE</name>
<dbReference type="PANTHER" id="PTHR42756">
    <property type="entry name" value="TRANSCRIPTIONAL REGULATOR, MARR"/>
    <property type="match status" value="1"/>
</dbReference>
<evidence type="ECO:0000259" key="4">
    <source>
        <dbReference type="PROSITE" id="PS50995"/>
    </source>
</evidence>
<dbReference type="HOGENOM" id="CLU_083287_29_1_0"/>
<dbReference type="RefSeq" id="WP_012860940.1">
    <property type="nucleotide sequence ID" value="NC_013517.1"/>
</dbReference>
<dbReference type="Gene3D" id="1.10.10.10">
    <property type="entry name" value="Winged helix-like DNA-binding domain superfamily/Winged helix DNA-binding domain"/>
    <property type="match status" value="1"/>
</dbReference>
<sequence>MEIADAIMFKIRILDNQIKRFIDKKAMSVDKNLTGMQLAVLLFVGYHNKLDKNKDIFPNDIEKKFNVRRSTVTTILKKLVKDGYITQIRASYDERYKRLFITEKSELIYSKIQQAQIEGEEIVSKGLSQEKIDIFFEVANKIMENIS</sequence>
<dbReference type="SUPFAM" id="SSF46785">
    <property type="entry name" value="Winged helix' DNA-binding domain"/>
    <property type="match status" value="1"/>
</dbReference>
<dbReference type="EMBL" id="CP001739">
    <property type="protein sequence ID" value="ACZ08344.1"/>
    <property type="molecule type" value="Genomic_DNA"/>
</dbReference>
<dbReference type="InterPro" id="IPR036390">
    <property type="entry name" value="WH_DNA-bd_sf"/>
</dbReference>
<evidence type="ECO:0000256" key="1">
    <source>
        <dbReference type="ARBA" id="ARBA00023015"/>
    </source>
</evidence>
<keyword evidence="1" id="KW-0805">Transcription regulation</keyword>
<organism evidence="5 6">
    <name type="scientific">Sebaldella termitidis (strain ATCC 33386 / NCTC 11300)</name>
    <dbReference type="NCBI Taxonomy" id="526218"/>
    <lineage>
        <taxon>Bacteria</taxon>
        <taxon>Fusobacteriati</taxon>
        <taxon>Fusobacteriota</taxon>
        <taxon>Fusobacteriia</taxon>
        <taxon>Fusobacteriales</taxon>
        <taxon>Leptotrichiaceae</taxon>
        <taxon>Sebaldella</taxon>
    </lineage>
</organism>
<dbReference type="KEGG" id="str:Sterm_1482"/>
<dbReference type="STRING" id="526218.Sterm_1482"/>
<reference evidence="5 6" key="2">
    <citation type="journal article" date="2010" name="Stand. Genomic Sci.">
        <title>Complete genome sequence of Sebaldella termitidis type strain (NCTC 11300).</title>
        <authorList>
            <person name="Harmon-Smith M."/>
            <person name="Celia L."/>
            <person name="Chertkov O."/>
            <person name="Lapidus A."/>
            <person name="Copeland A."/>
            <person name="Glavina Del Rio T."/>
            <person name="Nolan M."/>
            <person name="Lucas S."/>
            <person name="Tice H."/>
            <person name="Cheng J.F."/>
            <person name="Han C."/>
            <person name="Detter J.C."/>
            <person name="Bruce D."/>
            <person name="Goodwin L."/>
            <person name="Pitluck S."/>
            <person name="Pati A."/>
            <person name="Liolios K."/>
            <person name="Ivanova N."/>
            <person name="Mavromatis K."/>
            <person name="Mikhailova N."/>
            <person name="Chen A."/>
            <person name="Palaniappan K."/>
            <person name="Land M."/>
            <person name="Hauser L."/>
            <person name="Chang Y.J."/>
            <person name="Jeffries C.D."/>
            <person name="Brettin T."/>
            <person name="Goker M."/>
            <person name="Beck B."/>
            <person name="Bristow J."/>
            <person name="Eisen J.A."/>
            <person name="Markowitz V."/>
            <person name="Hugenholtz P."/>
            <person name="Kyrpides N.C."/>
            <person name="Klenk H.P."/>
            <person name="Chen F."/>
        </authorList>
    </citation>
    <scope>NUCLEOTIDE SEQUENCE [LARGE SCALE GENOMIC DNA]</scope>
    <source>
        <strain evidence="6">ATCC 33386 / NCTC 11300</strain>
    </source>
</reference>
<dbReference type="Pfam" id="PF12802">
    <property type="entry name" value="MarR_2"/>
    <property type="match status" value="1"/>
</dbReference>
<keyword evidence="6" id="KW-1185">Reference proteome</keyword>
<feature type="domain" description="HTH marR-type" evidence="4">
    <location>
        <begin position="1"/>
        <end position="144"/>
    </location>
</feature>
<dbReference type="Proteomes" id="UP000000845">
    <property type="component" value="Chromosome"/>
</dbReference>